<dbReference type="Proteomes" id="UP000249547">
    <property type="component" value="Unassembled WGS sequence"/>
</dbReference>
<dbReference type="Pfam" id="PF02265">
    <property type="entry name" value="S1-P1_nuclease"/>
    <property type="match status" value="1"/>
</dbReference>
<dbReference type="PANTHER" id="PTHR33146">
    <property type="entry name" value="ENDONUCLEASE 4"/>
    <property type="match status" value="1"/>
</dbReference>
<feature type="signal peptide" evidence="7">
    <location>
        <begin position="1"/>
        <end position="25"/>
    </location>
</feature>
<dbReference type="CDD" id="cd11010">
    <property type="entry name" value="S1-P1_nuclease"/>
    <property type="match status" value="1"/>
</dbReference>
<evidence type="ECO:0000256" key="5">
    <source>
        <dbReference type="ARBA" id="ARBA00023157"/>
    </source>
</evidence>
<evidence type="ECO:0000256" key="3">
    <source>
        <dbReference type="ARBA" id="ARBA00022759"/>
    </source>
</evidence>
<dbReference type="GO" id="GO:0046872">
    <property type="term" value="F:metal ion binding"/>
    <property type="evidence" value="ECO:0007669"/>
    <property type="project" value="UniProtKB-KW"/>
</dbReference>
<dbReference type="GO" id="GO:0016788">
    <property type="term" value="F:hydrolase activity, acting on ester bonds"/>
    <property type="evidence" value="ECO:0007669"/>
    <property type="project" value="InterPro"/>
</dbReference>
<keyword evidence="6" id="KW-0325">Glycoprotein</keyword>
<comment type="caution">
    <text evidence="8">The sequence shown here is derived from an EMBL/GenBank/DDBJ whole genome shotgun (WGS) entry which is preliminary data.</text>
</comment>
<feature type="chain" id="PRO_5016337203" evidence="7">
    <location>
        <begin position="26"/>
        <end position="268"/>
    </location>
</feature>
<sequence>MHKKIAIKKMLVLAFALFITTSSYAWGPIGHRVVAELASRHLTPRAQKAISDLIGTETLAMIANWPDFIKSDTTGKYKHTNNWHYVDFPGHISCEEVHKMIADGKASGEAYNQIVALSKTLKDPKASKEDKVFALTFLVHIIGDVHQPLHVGRDEDQGGNKIAVQWFNTPSNLHRVWDEQLIDYQQLSYTEYTNWLDRAPAQKIKEIQKGTVIDWLCESHVLADKVYASTKDGDKLSYRYNFLFVNDLNSQLQKGGYRLAQVLNDIFK</sequence>
<dbReference type="Gene3D" id="1.10.575.10">
    <property type="entry name" value="P1 Nuclease"/>
    <property type="match status" value="1"/>
</dbReference>
<dbReference type="SUPFAM" id="SSF48537">
    <property type="entry name" value="Phospholipase C/P1 nuclease"/>
    <property type="match status" value="1"/>
</dbReference>
<evidence type="ECO:0000256" key="2">
    <source>
        <dbReference type="ARBA" id="ARBA00022723"/>
    </source>
</evidence>
<dbReference type="GO" id="GO:0006308">
    <property type="term" value="P:DNA catabolic process"/>
    <property type="evidence" value="ECO:0007669"/>
    <property type="project" value="InterPro"/>
</dbReference>
<keyword evidence="5" id="KW-1015">Disulfide bond</keyword>
<dbReference type="GO" id="GO:0004519">
    <property type="term" value="F:endonuclease activity"/>
    <property type="evidence" value="ECO:0007669"/>
    <property type="project" value="UniProtKB-KW"/>
</dbReference>
<evidence type="ECO:0000313" key="9">
    <source>
        <dbReference type="Proteomes" id="UP000249547"/>
    </source>
</evidence>
<accession>A0A327QD19</accession>
<reference evidence="8 9" key="1">
    <citation type="submission" date="2018-06" db="EMBL/GenBank/DDBJ databases">
        <title>Genomic Encyclopedia of Archaeal and Bacterial Type Strains, Phase II (KMG-II): from individual species to whole genera.</title>
        <authorList>
            <person name="Goeker M."/>
        </authorList>
    </citation>
    <scope>NUCLEOTIDE SEQUENCE [LARGE SCALE GENOMIC DNA]</scope>
    <source>
        <strain evidence="8 9">DSM 23857</strain>
    </source>
</reference>
<proteinExistence type="predicted"/>
<dbReference type="InterPro" id="IPR008947">
    <property type="entry name" value="PLipase_C/P1_nuclease_dom_sf"/>
</dbReference>
<evidence type="ECO:0000256" key="6">
    <source>
        <dbReference type="ARBA" id="ARBA00023180"/>
    </source>
</evidence>
<evidence type="ECO:0000313" key="8">
    <source>
        <dbReference type="EMBL" id="RAJ01684.1"/>
    </source>
</evidence>
<dbReference type="RefSeq" id="WP_111599318.1">
    <property type="nucleotide sequence ID" value="NZ_QLLL01000007.1"/>
</dbReference>
<dbReference type="AlphaFoldDB" id="A0A327QD19"/>
<keyword evidence="7" id="KW-0732">Signal</keyword>
<evidence type="ECO:0000256" key="7">
    <source>
        <dbReference type="SAM" id="SignalP"/>
    </source>
</evidence>
<dbReference type="OrthoDB" id="267579at2"/>
<keyword evidence="2" id="KW-0479">Metal-binding</keyword>
<dbReference type="InterPro" id="IPR003154">
    <property type="entry name" value="S1/P1nuclease"/>
</dbReference>
<evidence type="ECO:0000256" key="1">
    <source>
        <dbReference type="ARBA" id="ARBA00022722"/>
    </source>
</evidence>
<dbReference type="EMBL" id="QLLL01000007">
    <property type="protein sequence ID" value="RAJ01684.1"/>
    <property type="molecule type" value="Genomic_DNA"/>
</dbReference>
<dbReference type="GO" id="GO:0003676">
    <property type="term" value="F:nucleic acid binding"/>
    <property type="evidence" value="ECO:0007669"/>
    <property type="project" value="InterPro"/>
</dbReference>
<keyword evidence="3" id="KW-0255">Endonuclease</keyword>
<evidence type="ECO:0000256" key="4">
    <source>
        <dbReference type="ARBA" id="ARBA00022801"/>
    </source>
</evidence>
<keyword evidence="1" id="KW-0540">Nuclease</keyword>
<keyword evidence="4" id="KW-0378">Hydrolase</keyword>
<organism evidence="8 9">
    <name type="scientific">Chitinophaga skermanii</name>
    <dbReference type="NCBI Taxonomy" id="331697"/>
    <lineage>
        <taxon>Bacteria</taxon>
        <taxon>Pseudomonadati</taxon>
        <taxon>Bacteroidota</taxon>
        <taxon>Chitinophagia</taxon>
        <taxon>Chitinophagales</taxon>
        <taxon>Chitinophagaceae</taxon>
        <taxon>Chitinophaga</taxon>
    </lineage>
</organism>
<name>A0A327QD19_9BACT</name>
<keyword evidence="9" id="KW-1185">Reference proteome</keyword>
<dbReference type="PANTHER" id="PTHR33146:SF26">
    <property type="entry name" value="ENDONUCLEASE 4"/>
    <property type="match status" value="1"/>
</dbReference>
<gene>
    <name evidence="8" type="ORF">LX64_03902</name>
</gene>
<protein>
    <submittedName>
        <fullName evidence="8">S1/P1 nuclease</fullName>
    </submittedName>
</protein>